<evidence type="ECO:0000313" key="1">
    <source>
        <dbReference type="EMBL" id="MBX47413.1"/>
    </source>
</evidence>
<organism evidence="1">
    <name type="scientific">Rhizophora mucronata</name>
    <name type="common">Asiatic mangrove</name>
    <dbReference type="NCBI Taxonomy" id="61149"/>
    <lineage>
        <taxon>Eukaryota</taxon>
        <taxon>Viridiplantae</taxon>
        <taxon>Streptophyta</taxon>
        <taxon>Embryophyta</taxon>
        <taxon>Tracheophyta</taxon>
        <taxon>Spermatophyta</taxon>
        <taxon>Magnoliopsida</taxon>
        <taxon>eudicotyledons</taxon>
        <taxon>Gunneridae</taxon>
        <taxon>Pentapetalae</taxon>
        <taxon>rosids</taxon>
        <taxon>fabids</taxon>
        <taxon>Malpighiales</taxon>
        <taxon>Rhizophoraceae</taxon>
        <taxon>Rhizophora</taxon>
    </lineage>
</organism>
<accession>A0A2P2NY86</accession>
<name>A0A2P2NY86_RHIMU</name>
<protein>
    <submittedName>
        <fullName evidence="1">Uncharacterized protein</fullName>
    </submittedName>
</protein>
<dbReference type="AlphaFoldDB" id="A0A2P2NY86"/>
<sequence length="50" mass="5717">MSWSACTQNPIAGSTRIGNQMLLPRRQLLKKHQLESRRRVGACRLNIVLN</sequence>
<reference evidence="1" key="1">
    <citation type="submission" date="2018-02" db="EMBL/GenBank/DDBJ databases">
        <title>Rhizophora mucronata_Transcriptome.</title>
        <authorList>
            <person name="Meera S.P."/>
            <person name="Sreeshan A."/>
            <person name="Augustine A."/>
        </authorList>
    </citation>
    <scope>NUCLEOTIDE SEQUENCE</scope>
    <source>
        <tissue evidence="1">Leaf</tissue>
    </source>
</reference>
<proteinExistence type="predicted"/>
<dbReference type="EMBL" id="GGEC01066929">
    <property type="protein sequence ID" value="MBX47413.1"/>
    <property type="molecule type" value="Transcribed_RNA"/>
</dbReference>